<keyword evidence="3" id="KW-0029">Amino-acid transport</keyword>
<dbReference type="CDD" id="cd06327">
    <property type="entry name" value="PBP1_SBP-like"/>
    <property type="match status" value="1"/>
</dbReference>
<keyword evidence="6" id="KW-1185">Reference proteome</keyword>
<dbReference type="SUPFAM" id="SSF53822">
    <property type="entry name" value="Periplasmic binding protein-like I"/>
    <property type="match status" value="1"/>
</dbReference>
<dbReference type="OrthoDB" id="7235949at2"/>
<dbReference type="InterPro" id="IPR051010">
    <property type="entry name" value="BCAA_transport"/>
</dbReference>
<accession>A0A437NWB9</accession>
<keyword evidence="3" id="KW-0813">Transport</keyword>
<evidence type="ECO:0000256" key="3">
    <source>
        <dbReference type="ARBA" id="ARBA00022970"/>
    </source>
</evidence>
<dbReference type="PANTHER" id="PTHR30483:SF6">
    <property type="entry name" value="PERIPLASMIC BINDING PROTEIN OF ABC TRANSPORTER FOR NATURAL AMINO ACIDS"/>
    <property type="match status" value="1"/>
</dbReference>
<evidence type="ECO:0000256" key="2">
    <source>
        <dbReference type="ARBA" id="ARBA00022729"/>
    </source>
</evidence>
<keyword evidence="2" id="KW-0732">Signal</keyword>
<gene>
    <name evidence="5" type="ORF">EOE48_23680</name>
</gene>
<reference evidence="5 6" key="1">
    <citation type="submission" date="2019-01" db="EMBL/GenBank/DDBJ databases">
        <authorList>
            <person name="Chen W.-M."/>
        </authorList>
    </citation>
    <scope>NUCLEOTIDE SEQUENCE [LARGE SCALE GENOMIC DNA]</scope>
    <source>
        <strain evidence="5 6">TER-1</strain>
    </source>
</reference>
<organism evidence="5 6">
    <name type="scientific">Methylobacterium oryzihabitans</name>
    <dbReference type="NCBI Taxonomy" id="2499852"/>
    <lineage>
        <taxon>Bacteria</taxon>
        <taxon>Pseudomonadati</taxon>
        <taxon>Pseudomonadota</taxon>
        <taxon>Alphaproteobacteria</taxon>
        <taxon>Hyphomicrobiales</taxon>
        <taxon>Methylobacteriaceae</taxon>
        <taxon>Methylobacterium</taxon>
    </lineage>
</organism>
<sequence length="403" mass="42879">MGQTRRLVLGALAAPFLAAAPAIRRARAAEEPVRIGALSDLSSAYADISGPALVKAVQMAIDDFGPCLGRKAELLAADCQLKPDVSSVIARNWFDTQGVDAIIDMPSTAITLAVMQLAADKRRIVLATSAGSSDISGKHCSPYTSHWVYDSHAMARTIGPTIVKEGGDTWYFIAADYAFGAALVKDASDLVQASGGRVLGVSRAPLNTADFSSYLLQAQASGAKIITLANGGADAVNAIKQAHEFGIQKGGQRIAALVLMDTDVRSIGLPTAQGTLLATAFYWDRTEATRAWSRRFHAMVGRMPTMLQAGAYSQATHYLKAVQAAGTKTPEAVMDKMRELPVDDAFVSGGRVRRDGLMIHPMYLARVKAPADSRDTWDQLDIVATIPGDEAFRALDKGGCRLV</sequence>
<protein>
    <submittedName>
        <fullName evidence="5">ABC transporter substrate-binding protein</fullName>
    </submittedName>
</protein>
<evidence type="ECO:0000313" key="5">
    <source>
        <dbReference type="EMBL" id="RVU14305.1"/>
    </source>
</evidence>
<dbReference type="PANTHER" id="PTHR30483">
    <property type="entry name" value="LEUCINE-SPECIFIC-BINDING PROTEIN"/>
    <property type="match status" value="1"/>
</dbReference>
<comment type="similarity">
    <text evidence="1">Belongs to the leucine-binding protein family.</text>
</comment>
<evidence type="ECO:0000256" key="1">
    <source>
        <dbReference type="ARBA" id="ARBA00010062"/>
    </source>
</evidence>
<dbReference type="InterPro" id="IPR028081">
    <property type="entry name" value="Leu-bd"/>
</dbReference>
<proteinExistence type="inferred from homology"/>
<dbReference type="Gene3D" id="3.40.50.2300">
    <property type="match status" value="2"/>
</dbReference>
<dbReference type="Proteomes" id="UP000286997">
    <property type="component" value="Unassembled WGS sequence"/>
</dbReference>
<name>A0A437NWB9_9HYPH</name>
<dbReference type="GO" id="GO:0006865">
    <property type="term" value="P:amino acid transport"/>
    <property type="evidence" value="ECO:0007669"/>
    <property type="project" value="UniProtKB-KW"/>
</dbReference>
<evidence type="ECO:0000259" key="4">
    <source>
        <dbReference type="Pfam" id="PF13458"/>
    </source>
</evidence>
<dbReference type="InterPro" id="IPR028082">
    <property type="entry name" value="Peripla_BP_I"/>
</dbReference>
<comment type="caution">
    <text evidence="5">The sequence shown here is derived from an EMBL/GenBank/DDBJ whole genome shotgun (WGS) entry which is preliminary data.</text>
</comment>
<dbReference type="RefSeq" id="WP_127733352.1">
    <property type="nucleotide sequence ID" value="NZ_SACP01000032.1"/>
</dbReference>
<dbReference type="EMBL" id="SACP01000032">
    <property type="protein sequence ID" value="RVU14305.1"/>
    <property type="molecule type" value="Genomic_DNA"/>
</dbReference>
<dbReference type="Pfam" id="PF13458">
    <property type="entry name" value="Peripla_BP_6"/>
    <property type="match status" value="1"/>
</dbReference>
<evidence type="ECO:0000313" key="6">
    <source>
        <dbReference type="Proteomes" id="UP000286997"/>
    </source>
</evidence>
<dbReference type="AlphaFoldDB" id="A0A437NWB9"/>
<feature type="domain" description="Leucine-binding protein" evidence="4">
    <location>
        <begin position="32"/>
        <end position="368"/>
    </location>
</feature>